<dbReference type="SUPFAM" id="SSF52980">
    <property type="entry name" value="Restriction endonuclease-like"/>
    <property type="match status" value="1"/>
</dbReference>
<dbReference type="Gene3D" id="3.40.1350.10">
    <property type="match status" value="1"/>
</dbReference>
<keyword evidence="4" id="KW-1185">Reference proteome</keyword>
<dbReference type="InterPro" id="IPR003509">
    <property type="entry name" value="UPF0102_YraN-like"/>
</dbReference>
<protein>
    <recommendedName>
        <fullName evidence="2">UPF0102 protein C7B64_02370</fullName>
    </recommendedName>
</protein>
<dbReference type="AlphaFoldDB" id="A0A2T1C9B1"/>
<dbReference type="EMBL" id="PVWJ01000007">
    <property type="protein sequence ID" value="PSB04824.1"/>
    <property type="molecule type" value="Genomic_DNA"/>
</dbReference>
<organism evidence="3 4">
    <name type="scientific">Merismopedia glauca CCAP 1448/3</name>
    <dbReference type="NCBI Taxonomy" id="1296344"/>
    <lineage>
        <taxon>Bacteria</taxon>
        <taxon>Bacillati</taxon>
        <taxon>Cyanobacteriota</taxon>
        <taxon>Cyanophyceae</taxon>
        <taxon>Synechococcales</taxon>
        <taxon>Merismopediaceae</taxon>
        <taxon>Merismopedia</taxon>
    </lineage>
</organism>
<evidence type="ECO:0000256" key="1">
    <source>
        <dbReference type="ARBA" id="ARBA00006738"/>
    </source>
</evidence>
<sequence>MNSVNKSKLTHNIGYLGEELVAQWLQQQGFQIFARRWRCLWGEIDLVGLLLPNTITKTLPKLVFVEVKTRRQGNWDAGGLLAITPAKQAKIRQSAAFLIAEYPDLSNYACQFDVALVHYLQANLNNTQNTPIDGSSLAIGKPISIQGYTLYIQDYIESAFD</sequence>
<comment type="caution">
    <text evidence="3">The sequence shown here is derived from an EMBL/GenBank/DDBJ whole genome shotgun (WGS) entry which is preliminary data.</text>
</comment>
<dbReference type="NCBIfam" id="TIGR00252">
    <property type="entry name" value="YraN family protein"/>
    <property type="match status" value="1"/>
</dbReference>
<dbReference type="Proteomes" id="UP000238762">
    <property type="component" value="Unassembled WGS sequence"/>
</dbReference>
<name>A0A2T1C9B1_9CYAN</name>
<comment type="similarity">
    <text evidence="1 2">Belongs to the UPF0102 family.</text>
</comment>
<dbReference type="InterPro" id="IPR011856">
    <property type="entry name" value="tRNA_endonuc-like_dom_sf"/>
</dbReference>
<dbReference type="OrthoDB" id="9802516at2"/>
<dbReference type="HAMAP" id="MF_00048">
    <property type="entry name" value="UPF0102"/>
    <property type="match status" value="1"/>
</dbReference>
<dbReference type="PANTHER" id="PTHR34039:SF1">
    <property type="entry name" value="UPF0102 PROTEIN YRAN"/>
    <property type="match status" value="1"/>
</dbReference>
<dbReference type="RefSeq" id="WP_106287059.1">
    <property type="nucleotide sequence ID" value="NZ_CAWNTC010000151.1"/>
</dbReference>
<dbReference type="PANTHER" id="PTHR34039">
    <property type="entry name" value="UPF0102 PROTEIN YRAN"/>
    <property type="match status" value="1"/>
</dbReference>
<proteinExistence type="inferred from homology"/>
<evidence type="ECO:0000313" key="4">
    <source>
        <dbReference type="Proteomes" id="UP000238762"/>
    </source>
</evidence>
<accession>A0A2T1C9B1</accession>
<dbReference type="InterPro" id="IPR011335">
    <property type="entry name" value="Restrct_endonuc-II-like"/>
</dbReference>
<reference evidence="3 4" key="2">
    <citation type="submission" date="2018-03" db="EMBL/GenBank/DDBJ databases">
        <title>The ancient ancestry and fast evolution of plastids.</title>
        <authorList>
            <person name="Moore K.R."/>
            <person name="Magnabosco C."/>
            <person name="Momper L."/>
            <person name="Gold D.A."/>
            <person name="Bosak T."/>
            <person name="Fournier G.P."/>
        </authorList>
    </citation>
    <scope>NUCLEOTIDE SEQUENCE [LARGE SCALE GENOMIC DNA]</scope>
    <source>
        <strain evidence="3 4">CCAP 1448/3</strain>
    </source>
</reference>
<evidence type="ECO:0000313" key="3">
    <source>
        <dbReference type="EMBL" id="PSB04824.1"/>
    </source>
</evidence>
<evidence type="ECO:0000256" key="2">
    <source>
        <dbReference type="HAMAP-Rule" id="MF_00048"/>
    </source>
</evidence>
<reference evidence="3 4" key="1">
    <citation type="submission" date="2018-02" db="EMBL/GenBank/DDBJ databases">
        <authorList>
            <person name="Cohen D.B."/>
            <person name="Kent A.D."/>
        </authorList>
    </citation>
    <scope>NUCLEOTIDE SEQUENCE [LARGE SCALE GENOMIC DNA]</scope>
    <source>
        <strain evidence="3 4">CCAP 1448/3</strain>
    </source>
</reference>
<gene>
    <name evidence="3" type="ORF">C7B64_02370</name>
</gene>
<dbReference type="GO" id="GO:0003676">
    <property type="term" value="F:nucleic acid binding"/>
    <property type="evidence" value="ECO:0007669"/>
    <property type="project" value="InterPro"/>
</dbReference>
<dbReference type="Pfam" id="PF02021">
    <property type="entry name" value="UPF0102"/>
    <property type="match status" value="1"/>
</dbReference>